<dbReference type="Gene3D" id="2.40.50.140">
    <property type="entry name" value="Nucleic acid-binding proteins"/>
    <property type="match status" value="1"/>
</dbReference>
<comment type="caution">
    <text evidence="4">The sequence shown here is derived from an EMBL/GenBank/DDBJ whole genome shotgun (WGS) entry which is preliminary data.</text>
</comment>
<dbReference type="InterPro" id="IPR000424">
    <property type="entry name" value="Primosome_PriB/ssb"/>
</dbReference>
<evidence type="ECO:0000256" key="3">
    <source>
        <dbReference type="SAM" id="MobiDB-lite"/>
    </source>
</evidence>
<gene>
    <name evidence="4" type="ORF">ACFSDA_07980</name>
</gene>
<feature type="compositionally biased region" description="Low complexity" evidence="3">
    <location>
        <begin position="113"/>
        <end position="125"/>
    </location>
</feature>
<reference evidence="5" key="1">
    <citation type="journal article" date="2019" name="Int. J. Syst. Evol. Microbiol.">
        <title>The Global Catalogue of Microorganisms (GCM) 10K type strain sequencing project: providing services to taxonomists for standard genome sequencing and annotation.</title>
        <authorList>
            <consortium name="The Broad Institute Genomics Platform"/>
            <consortium name="The Broad Institute Genome Sequencing Center for Infectious Disease"/>
            <person name="Wu L."/>
            <person name="Ma J."/>
        </authorList>
    </citation>
    <scope>NUCLEOTIDE SEQUENCE [LARGE SCALE GENOMIC DNA]</scope>
    <source>
        <strain evidence="5">JCM 11650</strain>
    </source>
</reference>
<feature type="compositionally biased region" description="Gly residues" evidence="3">
    <location>
        <begin position="126"/>
        <end position="150"/>
    </location>
</feature>
<dbReference type="GO" id="GO:0003677">
    <property type="term" value="F:DNA binding"/>
    <property type="evidence" value="ECO:0007669"/>
    <property type="project" value="UniProtKB-KW"/>
</dbReference>
<dbReference type="SUPFAM" id="SSF50249">
    <property type="entry name" value="Nucleic acid-binding proteins"/>
    <property type="match status" value="1"/>
</dbReference>
<dbReference type="Proteomes" id="UP001597280">
    <property type="component" value="Unassembled WGS sequence"/>
</dbReference>
<dbReference type="Pfam" id="PF00436">
    <property type="entry name" value="SSB"/>
    <property type="match status" value="1"/>
</dbReference>
<keyword evidence="5" id="KW-1185">Reference proteome</keyword>
<proteinExistence type="predicted"/>
<dbReference type="PROSITE" id="PS50935">
    <property type="entry name" value="SSB"/>
    <property type="match status" value="1"/>
</dbReference>
<feature type="region of interest" description="Disordered" evidence="3">
    <location>
        <begin position="109"/>
        <end position="156"/>
    </location>
</feature>
<evidence type="ECO:0000313" key="5">
    <source>
        <dbReference type="Proteomes" id="UP001597280"/>
    </source>
</evidence>
<evidence type="ECO:0000313" key="4">
    <source>
        <dbReference type="EMBL" id="MFD1835016.1"/>
    </source>
</evidence>
<keyword evidence="1 2" id="KW-0238">DNA-binding</keyword>
<sequence>MADARITIEGGIVTDPRWNTTQSGHRVGNLTVRAGRSRKEQDGSFTTLSSTAYDVAHWDLVHDLLAAQTPEKGQQVTITGTVAGVEIYTDRDGNTQATVKVNAEGVRVWPKRQQQGGSYGAPQGQSGYGQPQGGYGQQGPGNAPQGGGYGTDDPPF</sequence>
<evidence type="ECO:0000256" key="2">
    <source>
        <dbReference type="PROSITE-ProRule" id="PRU00252"/>
    </source>
</evidence>
<evidence type="ECO:0000256" key="1">
    <source>
        <dbReference type="ARBA" id="ARBA00023125"/>
    </source>
</evidence>
<organism evidence="4 5">
    <name type="scientific">Brachybacterium rhamnosum</name>
    <dbReference type="NCBI Taxonomy" id="173361"/>
    <lineage>
        <taxon>Bacteria</taxon>
        <taxon>Bacillati</taxon>
        <taxon>Actinomycetota</taxon>
        <taxon>Actinomycetes</taxon>
        <taxon>Micrococcales</taxon>
        <taxon>Dermabacteraceae</taxon>
        <taxon>Brachybacterium</taxon>
    </lineage>
</organism>
<name>A0ABW4PWB2_9MICO</name>
<accession>A0ABW4PWB2</accession>
<dbReference type="InterPro" id="IPR012340">
    <property type="entry name" value="NA-bd_OB-fold"/>
</dbReference>
<dbReference type="EMBL" id="JBHUFL010000002">
    <property type="protein sequence ID" value="MFD1835016.1"/>
    <property type="molecule type" value="Genomic_DNA"/>
</dbReference>
<protein>
    <submittedName>
        <fullName evidence="4">Single-stranded DNA-binding protein</fullName>
    </submittedName>
</protein>
<dbReference type="RefSeq" id="WP_343904227.1">
    <property type="nucleotide sequence ID" value="NZ_BAAAIS010000002.1"/>
</dbReference>